<reference evidence="2" key="1">
    <citation type="submission" date="2021-02" db="EMBL/GenBank/DDBJ databases">
        <authorList>
            <person name="Nowell W R."/>
        </authorList>
    </citation>
    <scope>NUCLEOTIDE SEQUENCE</scope>
    <source>
        <strain evidence="2">Ploen Becks lab</strain>
    </source>
</reference>
<dbReference type="EMBL" id="CAJNOC010001334">
    <property type="protein sequence ID" value="CAF0855799.1"/>
    <property type="molecule type" value="Genomic_DNA"/>
</dbReference>
<sequence>MSSREENSDSEFYDACDNIEKVSDDEDFISIKPNYSSLNSETNQDVKNDSKFIPLHEELNEKMKIENDDDEDKDEEKLNLEANQDDDPFYVDENLLKNEQLTNEQKEERLKEAQEHKTIGNDLFKQEKYLEALESYTKSLRVCPLDFAKERSIFYSNRSACFFKIKDNERCVAECTKSLEFDASFVKPLLRRAECYQLMDKLDECLEDYKKLAELEPKTNSYKMRILELDARIKERNEKMKEEMMSKLKDLGNLVLKPFGLSTENFQFVQDQNTGSYSVNFKK</sequence>
<dbReference type="InterPro" id="IPR019734">
    <property type="entry name" value="TPR_rpt"/>
</dbReference>
<proteinExistence type="predicted"/>
<keyword evidence="3" id="KW-1185">Reference proteome</keyword>
<dbReference type="Proteomes" id="UP000663879">
    <property type="component" value="Unassembled WGS sequence"/>
</dbReference>
<evidence type="ECO:0008006" key="4">
    <source>
        <dbReference type="Google" id="ProtNLM"/>
    </source>
</evidence>
<dbReference type="SUPFAM" id="SSF48452">
    <property type="entry name" value="TPR-like"/>
    <property type="match status" value="1"/>
</dbReference>
<comment type="caution">
    <text evidence="2">The sequence shown here is derived from an EMBL/GenBank/DDBJ whole genome shotgun (WGS) entry which is preliminary data.</text>
</comment>
<evidence type="ECO:0000313" key="3">
    <source>
        <dbReference type="Proteomes" id="UP000663879"/>
    </source>
</evidence>
<dbReference type="AlphaFoldDB" id="A0A813WD89"/>
<organism evidence="2 3">
    <name type="scientific">Brachionus calyciflorus</name>
    <dbReference type="NCBI Taxonomy" id="104777"/>
    <lineage>
        <taxon>Eukaryota</taxon>
        <taxon>Metazoa</taxon>
        <taxon>Spiralia</taxon>
        <taxon>Gnathifera</taxon>
        <taxon>Rotifera</taxon>
        <taxon>Eurotatoria</taxon>
        <taxon>Monogononta</taxon>
        <taxon>Pseudotrocha</taxon>
        <taxon>Ploima</taxon>
        <taxon>Brachionidae</taxon>
        <taxon>Brachionus</taxon>
    </lineage>
</organism>
<dbReference type="PANTHER" id="PTHR46014">
    <property type="entry name" value="TETRATRICOPEPTIDE REPEAT PROTEIN 1"/>
    <property type="match status" value="1"/>
</dbReference>
<name>A0A813WD89_9BILA</name>
<dbReference type="PROSITE" id="PS50005">
    <property type="entry name" value="TPR"/>
    <property type="match status" value="2"/>
</dbReference>
<protein>
    <recommendedName>
        <fullName evidence="4">Tetratricopeptide repeat protein 1</fullName>
    </recommendedName>
</protein>
<dbReference type="SMART" id="SM00028">
    <property type="entry name" value="TPR"/>
    <property type="match status" value="3"/>
</dbReference>
<evidence type="ECO:0000313" key="2">
    <source>
        <dbReference type="EMBL" id="CAF0855799.1"/>
    </source>
</evidence>
<evidence type="ECO:0000256" key="1">
    <source>
        <dbReference type="PROSITE-ProRule" id="PRU00339"/>
    </source>
</evidence>
<dbReference type="InterPro" id="IPR011990">
    <property type="entry name" value="TPR-like_helical_dom_sf"/>
</dbReference>
<gene>
    <name evidence="2" type="ORF">OXX778_LOCUS9186</name>
</gene>
<accession>A0A813WD89</accession>
<dbReference type="OrthoDB" id="1872379at2759"/>
<feature type="repeat" description="TPR" evidence="1">
    <location>
        <begin position="113"/>
        <end position="146"/>
    </location>
</feature>
<feature type="repeat" description="TPR" evidence="1">
    <location>
        <begin position="186"/>
        <end position="219"/>
    </location>
</feature>
<dbReference type="PANTHER" id="PTHR46014:SF1">
    <property type="entry name" value="TETRATRICOPEPTIDE REPEAT PROTEIN 1"/>
    <property type="match status" value="1"/>
</dbReference>
<dbReference type="Gene3D" id="1.25.40.10">
    <property type="entry name" value="Tetratricopeptide repeat domain"/>
    <property type="match status" value="1"/>
</dbReference>
<dbReference type="InterPro" id="IPR052769">
    <property type="entry name" value="TPR_domain_protein"/>
</dbReference>
<keyword evidence="1" id="KW-0802">TPR repeat</keyword>